<dbReference type="GO" id="GO:0140825">
    <property type="term" value="F:lactoperoxidase activity"/>
    <property type="evidence" value="ECO:0007669"/>
    <property type="project" value="UniProtKB-EC"/>
</dbReference>
<dbReference type="STRING" id="39946.A2YHB8"/>
<dbReference type="Gene3D" id="1.10.420.10">
    <property type="entry name" value="Peroxidase, domain 2"/>
    <property type="match status" value="1"/>
</dbReference>
<evidence type="ECO:0000256" key="19">
    <source>
        <dbReference type="RuleBase" id="RU362060"/>
    </source>
</evidence>
<evidence type="ECO:0000256" key="6">
    <source>
        <dbReference type="ARBA" id="ARBA00022617"/>
    </source>
</evidence>
<dbReference type="SUPFAM" id="SSF48113">
    <property type="entry name" value="Heme-dependent peroxidases"/>
    <property type="match status" value="1"/>
</dbReference>
<evidence type="ECO:0000256" key="18">
    <source>
        <dbReference type="PIRSR" id="PIRSR600823-5"/>
    </source>
</evidence>
<dbReference type="Gramene" id="BGIOSGA025003-TA">
    <property type="protein sequence ID" value="BGIOSGA025003-PA"/>
    <property type="gene ID" value="BGIOSGA025003"/>
</dbReference>
<comment type="similarity">
    <text evidence="3">Belongs to the peroxidase family. Ascorbate peroxidase subfamily.</text>
</comment>
<comment type="subcellular location">
    <subcellularLocation>
        <location evidence="19">Secreted</location>
    </subcellularLocation>
</comment>
<evidence type="ECO:0000259" key="20">
    <source>
        <dbReference type="PROSITE" id="PS50873"/>
    </source>
</evidence>
<feature type="disulfide bond" evidence="18">
    <location>
        <begin position="55"/>
        <end position="134"/>
    </location>
</feature>
<dbReference type="PANTHER" id="PTHR31517:SF84">
    <property type="entry name" value="PEROXIDASE"/>
    <property type="match status" value="1"/>
</dbReference>
<dbReference type="EMBL" id="CM000132">
    <property type="protein sequence ID" value="EAZ02479.1"/>
    <property type="molecule type" value="Genomic_DNA"/>
</dbReference>
<keyword evidence="19" id="KW-0732">Signal</keyword>
<proteinExistence type="inferred from homology"/>
<keyword evidence="19" id="KW-0964">Secreted</keyword>
<feature type="binding site" description="axial binding residue" evidence="16">
    <location>
        <position position="212"/>
    </location>
    <ligand>
        <name>heme b</name>
        <dbReference type="ChEBI" id="CHEBI:60344"/>
    </ligand>
    <ligandPart>
        <name>Fe</name>
        <dbReference type="ChEBI" id="CHEBI:18248"/>
    </ligandPart>
</feature>
<keyword evidence="11 18" id="KW-1015">Disulfide bond</keyword>
<feature type="binding site" evidence="16">
    <location>
        <position position="96"/>
    </location>
    <ligand>
        <name>Ca(2+)</name>
        <dbReference type="ChEBI" id="CHEBI:29108"/>
        <label>1</label>
    </ligand>
</feature>
<feature type="binding site" evidence="16">
    <location>
        <position position="265"/>
    </location>
    <ligand>
        <name>Ca(2+)</name>
        <dbReference type="ChEBI" id="CHEBI:29108"/>
        <label>2</label>
    </ligand>
</feature>
<dbReference type="GO" id="GO:0046872">
    <property type="term" value="F:metal ion binding"/>
    <property type="evidence" value="ECO:0007669"/>
    <property type="project" value="UniProtKB-UniRule"/>
</dbReference>
<evidence type="ECO:0000313" key="22">
    <source>
        <dbReference type="Proteomes" id="UP000007015"/>
    </source>
</evidence>
<evidence type="ECO:0000256" key="9">
    <source>
        <dbReference type="ARBA" id="ARBA00023002"/>
    </source>
</evidence>
<feature type="binding site" evidence="16">
    <location>
        <position position="90"/>
    </location>
    <ligand>
        <name>Ca(2+)</name>
        <dbReference type="ChEBI" id="CHEBI:29108"/>
        <label>1</label>
    </ligand>
</feature>
<dbReference type="InterPro" id="IPR033905">
    <property type="entry name" value="Secretory_peroxidase"/>
</dbReference>
<feature type="binding site" evidence="16">
    <location>
        <position position="94"/>
    </location>
    <ligand>
        <name>Ca(2+)</name>
        <dbReference type="ChEBI" id="CHEBI:29108"/>
        <label>1</label>
    </ligand>
</feature>
<comment type="similarity">
    <text evidence="19">Belongs to the peroxidase family. Classical plant (class III) peroxidase subfamily.</text>
</comment>
<evidence type="ECO:0000256" key="16">
    <source>
        <dbReference type="PIRSR" id="PIRSR600823-3"/>
    </source>
</evidence>
<evidence type="ECO:0000256" key="14">
    <source>
        <dbReference type="PIRSR" id="PIRSR600823-1"/>
    </source>
</evidence>
<dbReference type="InterPro" id="IPR002016">
    <property type="entry name" value="Haem_peroxidase"/>
</dbReference>
<comment type="cofactor">
    <cofactor evidence="16 19">
        <name>Ca(2+)</name>
        <dbReference type="ChEBI" id="CHEBI:29108"/>
    </cofactor>
    <text evidence="16 19">Binds 2 calcium ions per subunit.</text>
</comment>
<protein>
    <recommendedName>
        <fullName evidence="4 19">Peroxidase</fullName>
        <ecNumber evidence="4 19">1.11.1.7</ecNumber>
    </recommendedName>
</protein>
<dbReference type="GO" id="GO:0005576">
    <property type="term" value="C:extracellular region"/>
    <property type="evidence" value="ECO:0007669"/>
    <property type="project" value="UniProtKB-SubCell"/>
</dbReference>
<keyword evidence="10 16" id="KW-0408">Iron</keyword>
<dbReference type="HOGENOM" id="CLU_010543_0_3_1"/>
<name>A2YHB8_ORYSI</name>
<feature type="binding site" evidence="15">
    <location>
        <position position="182"/>
    </location>
    <ligand>
        <name>substrate</name>
    </ligand>
</feature>
<dbReference type="InterPro" id="IPR010255">
    <property type="entry name" value="Haem_peroxidase_sf"/>
</dbReference>
<dbReference type="GO" id="GO:0006979">
    <property type="term" value="P:response to oxidative stress"/>
    <property type="evidence" value="ECO:0007669"/>
    <property type="project" value="UniProtKB-UniRule"/>
</dbReference>
<feature type="disulfide bond" evidence="18">
    <location>
        <begin position="88"/>
        <end position="93"/>
    </location>
</feature>
<evidence type="ECO:0000256" key="1">
    <source>
        <dbReference type="ARBA" id="ARBA00000189"/>
    </source>
</evidence>
<evidence type="ECO:0000256" key="13">
    <source>
        <dbReference type="ARBA" id="ARBA00023324"/>
    </source>
</evidence>
<feature type="site" description="Transition state stabilizer" evidence="17">
    <location>
        <position position="82"/>
    </location>
</feature>
<gene>
    <name evidence="21" type="ORF">OsI_24584</name>
</gene>
<feature type="binding site" evidence="16">
    <location>
        <position position="273"/>
    </location>
    <ligand>
        <name>Ca(2+)</name>
        <dbReference type="ChEBI" id="CHEBI:29108"/>
        <label>2</label>
    </ligand>
</feature>
<dbReference type="PROSITE" id="PS00435">
    <property type="entry name" value="PEROXIDASE_1"/>
    <property type="match status" value="1"/>
</dbReference>
<dbReference type="Pfam" id="PF00141">
    <property type="entry name" value="peroxidase"/>
    <property type="match status" value="1"/>
</dbReference>
<feature type="binding site" evidence="16">
    <location>
        <position position="213"/>
    </location>
    <ligand>
        <name>Ca(2+)</name>
        <dbReference type="ChEBI" id="CHEBI:29108"/>
        <label>2</label>
    </ligand>
</feature>
<evidence type="ECO:0000256" key="10">
    <source>
        <dbReference type="ARBA" id="ARBA00023004"/>
    </source>
</evidence>
<evidence type="ECO:0000256" key="17">
    <source>
        <dbReference type="PIRSR" id="PIRSR600823-4"/>
    </source>
</evidence>
<dbReference type="InterPro" id="IPR019793">
    <property type="entry name" value="Peroxidases_heam-ligand_BS"/>
</dbReference>
<sequence>MAAAAAARISSTASQLRLSWLMVMLMLVASNNNAAAAPPAAAAGQLRTGYYRETCPHAEEMVFRETARIIRASPDLAAALLRLHYHDCFVQGCDASVLLDSTPANAAERDSDPNKSLRGFDSVARVKAKLEAACPATVSCADLLALMARDAVVLAKGPYWHVPLGRRDGRSSTAASCGGQLPPLCGNVSRMVDSFAAKGLDVKDLVVLSAAHTLGKAHCPNFADRLYGPGADPPLKLDGAYADRLRKQCKEGAPPYDGNVTAEMDPGSFTRFDSSYFRQVARRRALLRSDACLMDHPFTSAYIRLAATGRYDGHFFQDFAHSMVKMGAIGVLTSDQGEIRLKCNVVNST</sequence>
<evidence type="ECO:0000256" key="5">
    <source>
        <dbReference type="ARBA" id="ARBA00022559"/>
    </source>
</evidence>
<feature type="binding site" evidence="16">
    <location>
        <position position="108"/>
    </location>
    <ligand>
        <name>Ca(2+)</name>
        <dbReference type="ChEBI" id="CHEBI:29108"/>
        <label>1</label>
    </ligand>
</feature>
<feature type="binding site" evidence="16">
    <location>
        <position position="92"/>
    </location>
    <ligand>
        <name>Ca(2+)</name>
        <dbReference type="ChEBI" id="CHEBI:29108"/>
        <label>1</label>
    </ligand>
</feature>
<comment type="function">
    <text evidence="2">Removal of H(2)O(2), oxidation of toxic reductants, biosynthesis and degradation of lignin, suberization, auxin catabolism, response to environmental stresses such as wounding, pathogen attack and oxidative stress. These functions might be dependent on each isozyme/isoform in each plant tissue.</text>
</comment>
<keyword evidence="8 16" id="KW-0106">Calcium</keyword>
<dbReference type="OMA" id="HCSSYAD"/>
<dbReference type="InterPro" id="IPR000823">
    <property type="entry name" value="Peroxidase_pln"/>
</dbReference>
<feature type="signal peptide" evidence="19">
    <location>
        <begin position="1"/>
        <end position="36"/>
    </location>
</feature>
<evidence type="ECO:0000256" key="8">
    <source>
        <dbReference type="ARBA" id="ARBA00022837"/>
    </source>
</evidence>
<feature type="active site" description="Proton acceptor" evidence="14">
    <location>
        <position position="86"/>
    </location>
</feature>
<feature type="domain" description="Plant heme peroxidase family profile" evidence="20">
    <location>
        <begin position="45"/>
        <end position="347"/>
    </location>
</feature>
<keyword evidence="22" id="KW-1185">Reference proteome</keyword>
<keyword evidence="12" id="KW-0873">Pyrrolidone carboxylic acid</keyword>
<comment type="catalytic activity">
    <reaction evidence="1 19">
        <text>2 a phenolic donor + H2O2 = 2 a phenolic radical donor + 2 H2O</text>
        <dbReference type="Rhea" id="RHEA:56136"/>
        <dbReference type="ChEBI" id="CHEBI:15377"/>
        <dbReference type="ChEBI" id="CHEBI:16240"/>
        <dbReference type="ChEBI" id="CHEBI:139520"/>
        <dbReference type="ChEBI" id="CHEBI:139521"/>
        <dbReference type="EC" id="1.11.1.7"/>
    </reaction>
</comment>
<keyword evidence="6 19" id="KW-0349">Heme</keyword>
<evidence type="ECO:0000313" key="21">
    <source>
        <dbReference type="EMBL" id="EAZ02479.1"/>
    </source>
</evidence>
<dbReference type="AlphaFoldDB" id="A2YHB8"/>
<dbReference type="FunFam" id="1.10.520.10:FF:000008">
    <property type="entry name" value="Peroxidase"/>
    <property type="match status" value="1"/>
</dbReference>
<keyword evidence="5 19" id="KW-0575">Peroxidase</keyword>
<dbReference type="CDD" id="cd00693">
    <property type="entry name" value="secretory_peroxidase"/>
    <property type="match status" value="1"/>
</dbReference>
<evidence type="ECO:0000256" key="11">
    <source>
        <dbReference type="ARBA" id="ARBA00023157"/>
    </source>
</evidence>
<dbReference type="PRINTS" id="PR00461">
    <property type="entry name" value="PLPEROXIDASE"/>
</dbReference>
<dbReference type="PANTHER" id="PTHR31517">
    <property type="match status" value="1"/>
</dbReference>
<dbReference type="Proteomes" id="UP000007015">
    <property type="component" value="Chromosome 7"/>
</dbReference>
<feature type="binding site" evidence="16">
    <location>
        <position position="87"/>
    </location>
    <ligand>
        <name>Ca(2+)</name>
        <dbReference type="ChEBI" id="CHEBI:29108"/>
        <label>1</label>
    </ligand>
</feature>
<evidence type="ECO:0000256" key="3">
    <source>
        <dbReference type="ARBA" id="ARBA00006873"/>
    </source>
</evidence>
<evidence type="ECO:0000256" key="4">
    <source>
        <dbReference type="ARBA" id="ARBA00012313"/>
    </source>
</evidence>
<evidence type="ECO:0000256" key="15">
    <source>
        <dbReference type="PIRSR" id="PIRSR600823-2"/>
    </source>
</evidence>
<dbReference type="FunFam" id="1.10.420.10:FF:000001">
    <property type="entry name" value="Peroxidase"/>
    <property type="match status" value="1"/>
</dbReference>
<dbReference type="GO" id="GO:0042744">
    <property type="term" value="P:hydrogen peroxide catabolic process"/>
    <property type="evidence" value="ECO:0007669"/>
    <property type="project" value="UniProtKB-KW"/>
</dbReference>
<evidence type="ECO:0000256" key="12">
    <source>
        <dbReference type="ARBA" id="ARBA00023283"/>
    </source>
</evidence>
<dbReference type="Gene3D" id="1.10.520.10">
    <property type="match status" value="1"/>
</dbReference>
<reference evidence="21 22" key="1">
    <citation type="journal article" date="2005" name="PLoS Biol.">
        <title>The genomes of Oryza sativa: a history of duplications.</title>
        <authorList>
            <person name="Yu J."/>
            <person name="Wang J."/>
            <person name="Lin W."/>
            <person name="Li S."/>
            <person name="Li H."/>
            <person name="Zhou J."/>
            <person name="Ni P."/>
            <person name="Dong W."/>
            <person name="Hu S."/>
            <person name="Zeng C."/>
            <person name="Zhang J."/>
            <person name="Zhang Y."/>
            <person name="Li R."/>
            <person name="Xu Z."/>
            <person name="Li S."/>
            <person name="Li X."/>
            <person name="Zheng H."/>
            <person name="Cong L."/>
            <person name="Lin L."/>
            <person name="Yin J."/>
            <person name="Geng J."/>
            <person name="Li G."/>
            <person name="Shi J."/>
            <person name="Liu J."/>
            <person name="Lv H."/>
            <person name="Li J."/>
            <person name="Wang J."/>
            <person name="Deng Y."/>
            <person name="Ran L."/>
            <person name="Shi X."/>
            <person name="Wang X."/>
            <person name="Wu Q."/>
            <person name="Li C."/>
            <person name="Ren X."/>
            <person name="Wang J."/>
            <person name="Wang X."/>
            <person name="Li D."/>
            <person name="Liu D."/>
            <person name="Zhang X."/>
            <person name="Ji Z."/>
            <person name="Zhao W."/>
            <person name="Sun Y."/>
            <person name="Zhang Z."/>
            <person name="Bao J."/>
            <person name="Han Y."/>
            <person name="Dong L."/>
            <person name="Ji J."/>
            <person name="Chen P."/>
            <person name="Wu S."/>
            <person name="Liu J."/>
            <person name="Xiao Y."/>
            <person name="Bu D."/>
            <person name="Tan J."/>
            <person name="Yang L."/>
            <person name="Ye C."/>
            <person name="Zhang J."/>
            <person name="Xu J."/>
            <person name="Zhou Y."/>
            <person name="Yu Y."/>
            <person name="Zhang B."/>
            <person name="Zhuang S."/>
            <person name="Wei H."/>
            <person name="Liu B."/>
            <person name="Lei M."/>
            <person name="Yu H."/>
            <person name="Li Y."/>
            <person name="Xu H."/>
            <person name="Wei S."/>
            <person name="He X."/>
            <person name="Fang L."/>
            <person name="Zhang Z."/>
            <person name="Zhang Y."/>
            <person name="Huang X."/>
            <person name="Su Z."/>
            <person name="Tong W."/>
            <person name="Li J."/>
            <person name="Tong Z."/>
            <person name="Li S."/>
            <person name="Ye J."/>
            <person name="Wang L."/>
            <person name="Fang L."/>
            <person name="Lei T."/>
            <person name="Chen C."/>
            <person name="Chen H."/>
            <person name="Xu Z."/>
            <person name="Li H."/>
            <person name="Huang H."/>
            <person name="Zhang F."/>
            <person name="Xu H."/>
            <person name="Li N."/>
            <person name="Zhao C."/>
            <person name="Li S."/>
            <person name="Dong L."/>
            <person name="Huang Y."/>
            <person name="Li L."/>
            <person name="Xi Y."/>
            <person name="Qi Q."/>
            <person name="Li W."/>
            <person name="Zhang B."/>
            <person name="Hu W."/>
            <person name="Zhang Y."/>
            <person name="Tian X."/>
            <person name="Jiao Y."/>
            <person name="Liang X."/>
            <person name="Jin J."/>
            <person name="Gao L."/>
            <person name="Zheng W."/>
            <person name="Hao B."/>
            <person name="Liu S."/>
            <person name="Wang W."/>
            <person name="Yuan L."/>
            <person name="Cao M."/>
            <person name="McDermott J."/>
            <person name="Samudrala R."/>
            <person name="Wang J."/>
            <person name="Wong G.K."/>
            <person name="Yang H."/>
        </authorList>
    </citation>
    <scope>NUCLEOTIDE SEQUENCE [LARGE SCALE GENOMIC DNA]</scope>
    <source>
        <strain evidence="22">cv. 93-11</strain>
    </source>
</reference>
<feature type="disulfide bond" evidence="18">
    <location>
        <begin position="140"/>
        <end position="343"/>
    </location>
</feature>
<dbReference type="GO" id="GO:0020037">
    <property type="term" value="F:heme binding"/>
    <property type="evidence" value="ECO:0007669"/>
    <property type="project" value="UniProtKB-UniRule"/>
</dbReference>
<keyword evidence="13 19" id="KW-0376">Hydrogen peroxide</keyword>
<dbReference type="PROSITE" id="PS50873">
    <property type="entry name" value="PEROXIDASE_4"/>
    <property type="match status" value="1"/>
</dbReference>
<organism evidence="21 22">
    <name type="scientific">Oryza sativa subsp. indica</name>
    <name type="common">Rice</name>
    <dbReference type="NCBI Taxonomy" id="39946"/>
    <lineage>
        <taxon>Eukaryota</taxon>
        <taxon>Viridiplantae</taxon>
        <taxon>Streptophyta</taxon>
        <taxon>Embryophyta</taxon>
        <taxon>Tracheophyta</taxon>
        <taxon>Spermatophyta</taxon>
        <taxon>Magnoliopsida</taxon>
        <taxon>Liliopsida</taxon>
        <taxon>Poales</taxon>
        <taxon>Poaceae</taxon>
        <taxon>BOP clade</taxon>
        <taxon>Oryzoideae</taxon>
        <taxon>Oryzeae</taxon>
        <taxon>Oryzinae</taxon>
        <taxon>Oryza</taxon>
        <taxon>Oryza sativa</taxon>
    </lineage>
</organism>
<dbReference type="PRINTS" id="PR00458">
    <property type="entry name" value="PEROXIDASE"/>
</dbReference>
<feature type="disulfide bond" evidence="18">
    <location>
        <begin position="219"/>
        <end position="249"/>
    </location>
</feature>
<accession>A2YHB8</accession>
<evidence type="ECO:0000256" key="7">
    <source>
        <dbReference type="ARBA" id="ARBA00022723"/>
    </source>
</evidence>
<comment type="cofactor">
    <cofactor evidence="16 19">
        <name>heme b</name>
        <dbReference type="ChEBI" id="CHEBI:60344"/>
    </cofactor>
    <text evidence="16 19">Binds 1 heme b (iron(II)-protoporphyrin IX) group per subunit.</text>
</comment>
<evidence type="ECO:0000256" key="2">
    <source>
        <dbReference type="ARBA" id="ARBA00002322"/>
    </source>
</evidence>
<dbReference type="EC" id="1.11.1.7" evidence="4 19"/>
<feature type="chain" id="PRO_5005121227" description="Peroxidase" evidence="19">
    <location>
        <begin position="37"/>
        <end position="349"/>
    </location>
</feature>
<keyword evidence="9 19" id="KW-0560">Oxidoreductase</keyword>
<keyword evidence="7 16" id="KW-0479">Metal-binding</keyword>